<dbReference type="EMBL" id="JH001280">
    <property type="protein sequence ID" value="EGW05206.1"/>
    <property type="molecule type" value="Genomic_DNA"/>
</dbReference>
<gene>
    <name evidence="2" type="ORF">I79_018571</name>
</gene>
<proteinExistence type="predicted"/>
<feature type="region of interest" description="Disordered" evidence="1">
    <location>
        <begin position="1"/>
        <end position="95"/>
    </location>
</feature>
<accession>G3I530</accession>
<dbReference type="Proteomes" id="UP000001075">
    <property type="component" value="Unassembled WGS sequence"/>
</dbReference>
<dbReference type="InParanoid" id="G3I530"/>
<organism evidence="2 3">
    <name type="scientific">Cricetulus griseus</name>
    <name type="common">Chinese hamster</name>
    <name type="synonym">Cricetulus barabensis griseus</name>
    <dbReference type="NCBI Taxonomy" id="10029"/>
    <lineage>
        <taxon>Eukaryota</taxon>
        <taxon>Metazoa</taxon>
        <taxon>Chordata</taxon>
        <taxon>Craniata</taxon>
        <taxon>Vertebrata</taxon>
        <taxon>Euteleostomi</taxon>
        <taxon>Mammalia</taxon>
        <taxon>Eutheria</taxon>
        <taxon>Euarchontoglires</taxon>
        <taxon>Glires</taxon>
        <taxon>Rodentia</taxon>
        <taxon>Myomorpha</taxon>
        <taxon>Muroidea</taxon>
        <taxon>Cricetidae</taxon>
        <taxon>Cricetinae</taxon>
        <taxon>Cricetulus</taxon>
    </lineage>
</organism>
<evidence type="ECO:0000313" key="2">
    <source>
        <dbReference type="EMBL" id="EGW05206.1"/>
    </source>
</evidence>
<dbReference type="AlphaFoldDB" id="G3I530"/>
<evidence type="ECO:0000313" key="3">
    <source>
        <dbReference type="Proteomes" id="UP000001075"/>
    </source>
</evidence>
<feature type="compositionally biased region" description="Basic and acidic residues" evidence="1">
    <location>
        <begin position="45"/>
        <end position="60"/>
    </location>
</feature>
<reference evidence="3" key="1">
    <citation type="journal article" date="2011" name="Nat. Biotechnol.">
        <title>The genomic sequence of the Chinese hamster ovary (CHO)-K1 cell line.</title>
        <authorList>
            <person name="Xu X."/>
            <person name="Nagarajan H."/>
            <person name="Lewis N.E."/>
            <person name="Pan S."/>
            <person name="Cai Z."/>
            <person name="Liu X."/>
            <person name="Chen W."/>
            <person name="Xie M."/>
            <person name="Wang W."/>
            <person name="Hammond S."/>
            <person name="Andersen M.R."/>
            <person name="Neff N."/>
            <person name="Passarelli B."/>
            <person name="Koh W."/>
            <person name="Fan H.C."/>
            <person name="Wang J."/>
            <person name="Gui Y."/>
            <person name="Lee K.H."/>
            <person name="Betenbaugh M.J."/>
            <person name="Quake S.R."/>
            <person name="Famili I."/>
            <person name="Palsson B.O."/>
            <person name="Wang J."/>
        </authorList>
    </citation>
    <scope>NUCLEOTIDE SEQUENCE [LARGE SCALE GENOMIC DNA]</scope>
    <source>
        <strain evidence="3">CHO K1 cell line</strain>
    </source>
</reference>
<name>G3I530_CRIGR</name>
<protein>
    <submittedName>
        <fullName evidence="2">Uncharacterized protein</fullName>
    </submittedName>
</protein>
<evidence type="ECO:0000256" key="1">
    <source>
        <dbReference type="SAM" id="MobiDB-lite"/>
    </source>
</evidence>
<sequence>MHESANLYGRAPHAGRAKPRSGLNKSNRSKETAGFQKSSSAAIIAEDRGAGGVRKPDEQPLQRGQSGGLGTGTAARRRGDPHAGSRAVPDARVPSPHAAAPPVCGCLLHYLLDVIIVGSFLQVTCQIHDVHTVGRNMEGYARELPIQLWDDLAHSLGSTRGCGDDVLGCPMAIISQLPGGAIHRFLGGSDGMDCGPESFHNARVVMDDLGWVANSWWCGSIADNLE</sequence>